<gene>
    <name evidence="6" type="ORF">SAMN02745911_3780</name>
</gene>
<keyword evidence="3 6" id="KW-0238">DNA-binding</keyword>
<keyword evidence="4" id="KW-0804">Transcription</keyword>
<accession>A0ABY1IQT8</accession>
<dbReference type="CDD" id="cd08472">
    <property type="entry name" value="PBP2_CrgA_like_3"/>
    <property type="match status" value="1"/>
</dbReference>
<proteinExistence type="inferred from homology"/>
<evidence type="ECO:0000256" key="3">
    <source>
        <dbReference type="ARBA" id="ARBA00023125"/>
    </source>
</evidence>
<evidence type="ECO:0000313" key="7">
    <source>
        <dbReference type="Proteomes" id="UP000184290"/>
    </source>
</evidence>
<dbReference type="PANTHER" id="PTHR30537:SF72">
    <property type="entry name" value="LYSR FAMILY TRANSCRIPTIONAL REGULATOR"/>
    <property type="match status" value="1"/>
</dbReference>
<dbReference type="GO" id="GO:0003677">
    <property type="term" value="F:DNA binding"/>
    <property type="evidence" value="ECO:0007669"/>
    <property type="project" value="UniProtKB-KW"/>
</dbReference>
<comment type="similarity">
    <text evidence="1">Belongs to the LysR transcriptional regulatory family.</text>
</comment>
<dbReference type="Pfam" id="PF00126">
    <property type="entry name" value="HTH_1"/>
    <property type="match status" value="1"/>
</dbReference>
<evidence type="ECO:0000259" key="5">
    <source>
        <dbReference type="PROSITE" id="PS50931"/>
    </source>
</evidence>
<dbReference type="RefSeq" id="WP_060610102.1">
    <property type="nucleotide sequence ID" value="NZ_FQZC01000005.1"/>
</dbReference>
<dbReference type="InterPro" id="IPR058163">
    <property type="entry name" value="LysR-type_TF_proteobact-type"/>
</dbReference>
<dbReference type="Pfam" id="PF03466">
    <property type="entry name" value="LysR_substrate"/>
    <property type="match status" value="1"/>
</dbReference>
<keyword evidence="2" id="KW-0805">Transcription regulation</keyword>
<dbReference type="SUPFAM" id="SSF53850">
    <property type="entry name" value="Periplasmic binding protein-like II"/>
    <property type="match status" value="1"/>
</dbReference>
<dbReference type="SUPFAM" id="SSF46785">
    <property type="entry name" value="Winged helix' DNA-binding domain"/>
    <property type="match status" value="1"/>
</dbReference>
<evidence type="ECO:0000256" key="1">
    <source>
        <dbReference type="ARBA" id="ARBA00009437"/>
    </source>
</evidence>
<dbReference type="InterPro" id="IPR036390">
    <property type="entry name" value="WH_DNA-bd_sf"/>
</dbReference>
<dbReference type="InterPro" id="IPR036388">
    <property type="entry name" value="WH-like_DNA-bd_sf"/>
</dbReference>
<evidence type="ECO:0000256" key="2">
    <source>
        <dbReference type="ARBA" id="ARBA00023015"/>
    </source>
</evidence>
<dbReference type="InterPro" id="IPR005119">
    <property type="entry name" value="LysR_subst-bd"/>
</dbReference>
<dbReference type="Gene3D" id="3.40.190.290">
    <property type="match status" value="1"/>
</dbReference>
<dbReference type="PROSITE" id="PS50931">
    <property type="entry name" value="HTH_LYSR"/>
    <property type="match status" value="1"/>
</dbReference>
<evidence type="ECO:0000256" key="4">
    <source>
        <dbReference type="ARBA" id="ARBA00023163"/>
    </source>
</evidence>
<reference evidence="6 7" key="1">
    <citation type="submission" date="2016-11" db="EMBL/GenBank/DDBJ databases">
        <authorList>
            <person name="Varghese N."/>
            <person name="Submissions S."/>
        </authorList>
    </citation>
    <scope>NUCLEOTIDE SEQUENCE [LARGE SCALE GENOMIC DNA]</scope>
    <source>
        <strain evidence="6 7">DSM 21988</strain>
    </source>
</reference>
<protein>
    <submittedName>
        <fullName evidence="6">DNA-binding transcriptional regulator, LysR family</fullName>
    </submittedName>
</protein>
<keyword evidence="7" id="KW-1185">Reference proteome</keyword>
<dbReference type="Proteomes" id="UP000184290">
    <property type="component" value="Unassembled WGS sequence"/>
</dbReference>
<dbReference type="PANTHER" id="PTHR30537">
    <property type="entry name" value="HTH-TYPE TRANSCRIPTIONAL REGULATOR"/>
    <property type="match status" value="1"/>
</dbReference>
<sequence length="299" mass="33524">MDRLDAMRVFTRIVERQSFSRAAQDLGLPASTATDAVKQIERRLGVRLLDRTTRQVRPTPDGEAYYRSCLSILDNVEDAESTLSGAEPKGLLRVNLLGSQARRIILPALPDFYERYPQIDLYLGEADHFVDLLREGVDCVIRSGQPDNSELVGRQIALLHEITVASPAYLKRHGRPESWDALDGHQMIGYHSSALGAAMPLEFVVEGEIKSVALPSRLTVSGTDTLLAAALEGLGIIQVPRYAVARHIETGTLVELLPHTPPTAMPIHIFYHSRWHLSLRVRTFIDWVVELYRDIDERE</sequence>
<name>A0ABY1IQT8_9HYPH</name>
<dbReference type="EMBL" id="FQZC01000005">
    <property type="protein sequence ID" value="SHJ94691.1"/>
    <property type="molecule type" value="Genomic_DNA"/>
</dbReference>
<feature type="domain" description="HTH lysR-type" evidence="5">
    <location>
        <begin position="1"/>
        <end position="59"/>
    </location>
</feature>
<evidence type="ECO:0000313" key="6">
    <source>
        <dbReference type="EMBL" id="SHJ94691.1"/>
    </source>
</evidence>
<organism evidence="6 7">
    <name type="scientific">Aureimonas altamirensis DSM 21988</name>
    <dbReference type="NCBI Taxonomy" id="1121026"/>
    <lineage>
        <taxon>Bacteria</taxon>
        <taxon>Pseudomonadati</taxon>
        <taxon>Pseudomonadota</taxon>
        <taxon>Alphaproteobacteria</taxon>
        <taxon>Hyphomicrobiales</taxon>
        <taxon>Aurantimonadaceae</taxon>
        <taxon>Aureimonas</taxon>
    </lineage>
</organism>
<dbReference type="Gene3D" id="1.10.10.10">
    <property type="entry name" value="Winged helix-like DNA-binding domain superfamily/Winged helix DNA-binding domain"/>
    <property type="match status" value="1"/>
</dbReference>
<comment type="caution">
    <text evidence="6">The sequence shown here is derived from an EMBL/GenBank/DDBJ whole genome shotgun (WGS) entry which is preliminary data.</text>
</comment>
<dbReference type="InterPro" id="IPR000847">
    <property type="entry name" value="LysR_HTH_N"/>
</dbReference>